<comment type="subcellular location">
    <subcellularLocation>
        <location evidence="1 11 12">Cell outer membrane</location>
        <topology evidence="1 11 12">Multi-pass membrane protein</topology>
    </subcellularLocation>
</comment>
<evidence type="ECO:0000256" key="3">
    <source>
        <dbReference type="ARBA" id="ARBA00022452"/>
    </source>
</evidence>
<feature type="short sequence motif" description="TonB C-terminal box" evidence="11">
    <location>
        <begin position="587"/>
        <end position="604"/>
    </location>
</feature>
<accession>A0A418YAP5</accession>
<evidence type="ECO:0000256" key="4">
    <source>
        <dbReference type="ARBA" id="ARBA00022692"/>
    </source>
</evidence>
<dbReference type="InterPro" id="IPR012910">
    <property type="entry name" value="Plug_dom"/>
</dbReference>
<keyword evidence="3 11" id="KW-1134">Transmembrane beta strand</keyword>
<dbReference type="CDD" id="cd01347">
    <property type="entry name" value="ligand_gated_channel"/>
    <property type="match status" value="1"/>
</dbReference>
<proteinExistence type="inferred from homology"/>
<evidence type="ECO:0000256" key="9">
    <source>
        <dbReference type="ARBA" id="ARBA00023136"/>
    </source>
</evidence>
<dbReference type="InterPro" id="IPR000531">
    <property type="entry name" value="Beta-barrel_TonB"/>
</dbReference>
<evidence type="ECO:0000256" key="5">
    <source>
        <dbReference type="ARBA" id="ARBA00022729"/>
    </source>
</evidence>
<keyword evidence="4 11" id="KW-0812">Transmembrane</keyword>
<comment type="caution">
    <text evidence="17">The sequence shown here is derived from an EMBL/GenBank/DDBJ whole genome shotgun (WGS) entry which is preliminary data.</text>
</comment>
<evidence type="ECO:0000313" key="18">
    <source>
        <dbReference type="Proteomes" id="UP000283255"/>
    </source>
</evidence>
<evidence type="ECO:0000256" key="7">
    <source>
        <dbReference type="ARBA" id="ARBA00023077"/>
    </source>
</evidence>
<dbReference type="InterPro" id="IPR039426">
    <property type="entry name" value="TonB-dep_rcpt-like"/>
</dbReference>
<dbReference type="GO" id="GO:0015288">
    <property type="term" value="F:porin activity"/>
    <property type="evidence" value="ECO:0007669"/>
    <property type="project" value="UniProtKB-KW"/>
</dbReference>
<evidence type="ECO:0000256" key="12">
    <source>
        <dbReference type="PROSITE-ProRule" id="PRU01360"/>
    </source>
</evidence>
<feature type="domain" description="TonB-dependent receptor plug" evidence="16">
    <location>
        <begin position="36"/>
        <end position="141"/>
    </location>
</feature>
<dbReference type="Gene3D" id="2.40.170.20">
    <property type="entry name" value="TonB-dependent receptor, beta-barrel domain"/>
    <property type="match status" value="1"/>
</dbReference>
<dbReference type="Pfam" id="PF07715">
    <property type="entry name" value="Plug"/>
    <property type="match status" value="1"/>
</dbReference>
<evidence type="ECO:0000256" key="11">
    <source>
        <dbReference type="HAMAP-Rule" id="MF_01531"/>
    </source>
</evidence>
<feature type="signal peptide" evidence="11">
    <location>
        <begin position="1"/>
        <end position="21"/>
    </location>
</feature>
<keyword evidence="6 11" id="KW-0406">Ion transport</keyword>
<dbReference type="AlphaFoldDB" id="A0A418YAP5"/>
<dbReference type="GO" id="GO:0015420">
    <property type="term" value="F:ABC-type vitamin B12 transporter activity"/>
    <property type="evidence" value="ECO:0007669"/>
    <property type="project" value="InterPro"/>
</dbReference>
<evidence type="ECO:0000256" key="2">
    <source>
        <dbReference type="ARBA" id="ARBA00022448"/>
    </source>
</evidence>
<evidence type="ECO:0000256" key="1">
    <source>
        <dbReference type="ARBA" id="ARBA00004571"/>
    </source>
</evidence>
<dbReference type="GO" id="GO:0006811">
    <property type="term" value="P:monoatomic ion transport"/>
    <property type="evidence" value="ECO:0007669"/>
    <property type="project" value="UniProtKB-KW"/>
</dbReference>
<evidence type="ECO:0000256" key="14">
    <source>
        <dbReference type="SAM" id="MobiDB-lite"/>
    </source>
</evidence>
<protein>
    <recommendedName>
        <fullName evidence="11">Vitamin B12 transporter BtuB</fullName>
    </recommendedName>
    <alternativeName>
        <fullName evidence="11">Cobalamin receptor</fullName>
    </alternativeName>
    <alternativeName>
        <fullName evidence="11">Outer membrane cobalamin translocator</fullName>
    </alternativeName>
</protein>
<keyword evidence="17" id="KW-0675">Receptor</keyword>
<dbReference type="InterPro" id="IPR036942">
    <property type="entry name" value="Beta-barrel_TonB_sf"/>
</dbReference>
<dbReference type="PROSITE" id="PS00430">
    <property type="entry name" value="TONB_DEPENDENT_REC_1"/>
    <property type="match status" value="1"/>
</dbReference>
<name>A0A418YAP5_9GAMM</name>
<dbReference type="Proteomes" id="UP000283255">
    <property type="component" value="Unassembled WGS sequence"/>
</dbReference>
<dbReference type="PROSITE" id="PS52016">
    <property type="entry name" value="TONB_DEPENDENT_REC_3"/>
    <property type="match status" value="1"/>
</dbReference>
<dbReference type="SUPFAM" id="SSF56935">
    <property type="entry name" value="Porins"/>
    <property type="match status" value="1"/>
</dbReference>
<dbReference type="PANTHER" id="PTHR30069">
    <property type="entry name" value="TONB-DEPENDENT OUTER MEMBRANE RECEPTOR"/>
    <property type="match status" value="1"/>
</dbReference>
<evidence type="ECO:0000256" key="6">
    <source>
        <dbReference type="ARBA" id="ARBA00023065"/>
    </source>
</evidence>
<evidence type="ECO:0000256" key="10">
    <source>
        <dbReference type="ARBA" id="ARBA00023237"/>
    </source>
</evidence>
<dbReference type="InterPro" id="IPR010101">
    <property type="entry name" value="B12_transptr_BtuB"/>
</dbReference>
<keyword evidence="9 11" id="KW-0472">Membrane</keyword>
<dbReference type="InterPro" id="IPR037066">
    <property type="entry name" value="Plug_dom_sf"/>
</dbReference>
<sequence precursor="true">MKKTILAMAIAPLCLSANVFAQDTVVVTASRVAQPIQNTLAPVAVVDKAEIESIQAKSIADVLKRLPGVQVNQGGYGQVTEIYVRGASSRHILVLIDGVRIGSATLGSADFSQIPLTGIERIEFIRGPRASVYGSDAVGGVINVITSYQGEEGGKVAVGAGSHDYQNVDAAVAAEIDGSAWVKLAARHEKADGYSAFKKPEGDDGSWDQSDQADKDGFKNTNIVAEMGKHFTPELSAKVQGYWQKGESDYDSAWSTGTYTEKELYNIAGKLTFDNDAIFSELTLATNRDQGDDYSDSSHNQITTKRTLANWLVSGEVTNGFALTGGLEWFEDKVDNESSQYDKTKRDNKAVYVNADYRVNAFTTEASVRVDDNESYGNEATWQLALGYQLTQELNLIAAAGTAFKAPTFNDLYWPGSGNPDLKPEDSFSYELALAGDYELVGFRVGGYISDIDNLIAWADRGDGVWVPMNVNKADIKGIETSAFFATGPVNHELSYDYVDAKDDETGKRLVRRSEHLAKWNLNYQWQQAEFDLSTIYQSDAYDDAANTVKVDGFVTVDFAASYYFNNGIVIRGQVANLFDEDYEPKAGYNGAERAFYGTLAYQF</sequence>
<keyword evidence="5 11" id="KW-0732">Signal</keyword>
<comment type="similarity">
    <text evidence="11">Belongs to the TonB-dependent receptor family. BtuB (TC 1.B.14.3.1) subfamily.</text>
</comment>
<keyword evidence="8 11" id="KW-0626">Porin</keyword>
<dbReference type="PANTHER" id="PTHR30069:SF53">
    <property type="entry name" value="COLICIN I RECEPTOR-RELATED"/>
    <property type="match status" value="1"/>
</dbReference>
<reference evidence="17 18" key="2">
    <citation type="submission" date="2019-01" db="EMBL/GenBank/DDBJ databases">
        <title>Motilimonas pumilus sp. nov., isolated from the gut of sea cucumber (Apostichopus japonicus).</title>
        <authorList>
            <person name="Wang F.-Q."/>
            <person name="Ren L.-H."/>
            <person name="Lin Y.-W."/>
            <person name="Sun G.-H."/>
            <person name="Du Z.-J."/>
            <person name="Zhao J.-X."/>
            <person name="Liu X.-J."/>
            <person name="Liu L.-J."/>
        </authorList>
    </citation>
    <scope>NUCLEOTIDE SEQUENCE [LARGE SCALE GENOMIC DNA]</scope>
    <source>
        <strain evidence="17 18">PLHSC7-2</strain>
    </source>
</reference>
<feature type="short sequence motif" description="TonB box" evidence="11">
    <location>
        <begin position="23"/>
        <end position="30"/>
    </location>
</feature>
<evidence type="ECO:0000256" key="13">
    <source>
        <dbReference type="PROSITE-ProRule" id="PRU10143"/>
    </source>
</evidence>
<dbReference type="EMBL" id="QZCH01000031">
    <property type="protein sequence ID" value="RJG40033.1"/>
    <property type="molecule type" value="Genomic_DNA"/>
</dbReference>
<gene>
    <name evidence="11" type="primary">btuB</name>
    <name evidence="17" type="ORF">D1Z90_17705</name>
</gene>
<dbReference type="OrthoDB" id="9764669at2"/>
<keyword evidence="2 11" id="KW-0813">Transport</keyword>
<organism evidence="17 18">
    <name type="scientific">Motilimonas pumila</name>
    <dbReference type="NCBI Taxonomy" id="2303987"/>
    <lineage>
        <taxon>Bacteria</taxon>
        <taxon>Pseudomonadati</taxon>
        <taxon>Pseudomonadota</taxon>
        <taxon>Gammaproteobacteria</taxon>
        <taxon>Alteromonadales</taxon>
        <taxon>Alteromonadales genera incertae sedis</taxon>
        <taxon>Motilimonas</taxon>
    </lineage>
</organism>
<evidence type="ECO:0000256" key="8">
    <source>
        <dbReference type="ARBA" id="ARBA00023114"/>
    </source>
</evidence>
<dbReference type="GO" id="GO:0046930">
    <property type="term" value="C:pore complex"/>
    <property type="evidence" value="ECO:0007669"/>
    <property type="project" value="UniProtKB-KW"/>
</dbReference>
<feature type="domain" description="TonB-dependent receptor-like beta-barrel" evidence="15">
    <location>
        <begin position="202"/>
        <end position="578"/>
    </location>
</feature>
<evidence type="ECO:0000259" key="15">
    <source>
        <dbReference type="Pfam" id="PF00593"/>
    </source>
</evidence>
<comment type="function">
    <text evidence="11">Involved in the active translocation of vitamin B12 (cyanocobalamin) across the outer membrane to the periplasmic space. It derives its energy for transport by interacting with the trans-periplasmic membrane protein TonB.</text>
</comment>
<dbReference type="InterPro" id="IPR010916">
    <property type="entry name" value="TonB_box_CS"/>
</dbReference>
<keyword evidence="7 11" id="KW-0798">TonB box</keyword>
<feature type="region of interest" description="Disordered" evidence="14">
    <location>
        <begin position="195"/>
        <end position="215"/>
    </location>
</feature>
<dbReference type="RefSeq" id="WP_119912131.1">
    <property type="nucleotide sequence ID" value="NZ_QZCH01000031.1"/>
</dbReference>
<keyword evidence="18" id="KW-1185">Reference proteome</keyword>
<dbReference type="Gene3D" id="2.170.130.10">
    <property type="entry name" value="TonB-dependent receptor, plug domain"/>
    <property type="match status" value="1"/>
</dbReference>
<evidence type="ECO:0000259" key="16">
    <source>
        <dbReference type="Pfam" id="PF07715"/>
    </source>
</evidence>
<keyword evidence="10 11" id="KW-0998">Cell outer membrane</keyword>
<feature type="short sequence motif" description="TonB box" evidence="13">
    <location>
        <begin position="24"/>
        <end position="30"/>
    </location>
</feature>
<dbReference type="GO" id="GO:0009279">
    <property type="term" value="C:cell outer membrane"/>
    <property type="evidence" value="ECO:0007669"/>
    <property type="project" value="UniProtKB-SubCell"/>
</dbReference>
<evidence type="ECO:0000313" key="17">
    <source>
        <dbReference type="EMBL" id="RJG40033.1"/>
    </source>
</evidence>
<feature type="chain" id="PRO_5019597419" description="Vitamin B12 transporter BtuB" evidence="11">
    <location>
        <begin position="22"/>
        <end position="604"/>
    </location>
</feature>
<dbReference type="Pfam" id="PF00593">
    <property type="entry name" value="TonB_dep_Rec_b-barrel"/>
    <property type="match status" value="1"/>
</dbReference>
<reference evidence="17 18" key="1">
    <citation type="submission" date="2018-09" db="EMBL/GenBank/DDBJ databases">
        <authorList>
            <person name="Wang F."/>
        </authorList>
    </citation>
    <scope>NUCLEOTIDE SEQUENCE [LARGE SCALE GENOMIC DNA]</scope>
    <source>
        <strain evidence="17 18">PLHSC7-2</strain>
    </source>
</reference>
<dbReference type="HAMAP" id="MF_01531">
    <property type="entry name" value="BtuB"/>
    <property type="match status" value="1"/>
</dbReference>